<dbReference type="CDD" id="cd02674">
    <property type="entry name" value="Peptidase_C19R"/>
    <property type="match status" value="1"/>
</dbReference>
<dbReference type="PANTHER" id="PTHR21646:SF24">
    <property type="entry name" value="UBIQUITIN CARBOXYL-TERMINAL HYDROLASE"/>
    <property type="match status" value="1"/>
</dbReference>
<feature type="region of interest" description="Disordered" evidence="8">
    <location>
        <begin position="801"/>
        <end position="865"/>
    </location>
</feature>
<evidence type="ECO:0000256" key="1">
    <source>
        <dbReference type="ARBA" id="ARBA00000707"/>
    </source>
</evidence>
<feature type="compositionally biased region" description="Basic and acidic residues" evidence="8">
    <location>
        <begin position="1337"/>
        <end position="1346"/>
    </location>
</feature>
<evidence type="ECO:0000259" key="9">
    <source>
        <dbReference type="Pfam" id="PF00443"/>
    </source>
</evidence>
<keyword evidence="6 10" id="KW-0378">Hydrolase</keyword>
<evidence type="ECO:0000256" key="3">
    <source>
        <dbReference type="ARBA" id="ARBA00012759"/>
    </source>
</evidence>
<keyword evidence="4" id="KW-0645">Protease</keyword>
<dbReference type="GO" id="GO:0004843">
    <property type="term" value="F:cysteine-type deubiquitinase activity"/>
    <property type="evidence" value="ECO:0007669"/>
    <property type="project" value="UniProtKB-EC"/>
</dbReference>
<proteinExistence type="inferred from homology"/>
<dbReference type="PANTHER" id="PTHR21646">
    <property type="entry name" value="UBIQUITIN CARBOXYL-TERMINAL HYDROLASE"/>
    <property type="match status" value="1"/>
</dbReference>
<reference evidence="10" key="1">
    <citation type="submission" date="2023-10" db="EMBL/GenBank/DDBJ databases">
        <authorList>
            <person name="Noh H."/>
        </authorList>
    </citation>
    <scope>NUCLEOTIDE SEQUENCE</scope>
    <source>
        <strain evidence="10">DUCC4014</strain>
    </source>
</reference>
<feature type="compositionally biased region" description="Low complexity" evidence="8">
    <location>
        <begin position="1241"/>
        <end position="1250"/>
    </location>
</feature>
<dbReference type="PROSITE" id="PS00973">
    <property type="entry name" value="USP_2"/>
    <property type="match status" value="1"/>
</dbReference>
<name>A0AAF0YBU1_9TREE</name>
<feature type="compositionally biased region" description="Low complexity" evidence="8">
    <location>
        <begin position="1326"/>
        <end position="1336"/>
    </location>
</feature>
<feature type="region of interest" description="Disordered" evidence="8">
    <location>
        <begin position="938"/>
        <end position="961"/>
    </location>
</feature>
<feature type="region of interest" description="Disordered" evidence="8">
    <location>
        <begin position="1226"/>
        <end position="1268"/>
    </location>
</feature>
<comment type="similarity">
    <text evidence="2">Belongs to the peptidase C19 family.</text>
</comment>
<keyword evidence="11" id="KW-1185">Reference proteome</keyword>
<evidence type="ECO:0000256" key="6">
    <source>
        <dbReference type="ARBA" id="ARBA00022801"/>
    </source>
</evidence>
<evidence type="ECO:0000313" key="11">
    <source>
        <dbReference type="Proteomes" id="UP000827549"/>
    </source>
</evidence>
<dbReference type="InterPro" id="IPR001394">
    <property type="entry name" value="Peptidase_C19_UCH"/>
</dbReference>
<dbReference type="Gene3D" id="3.90.70.10">
    <property type="entry name" value="Cysteine proteinases"/>
    <property type="match status" value="2"/>
</dbReference>
<evidence type="ECO:0000256" key="5">
    <source>
        <dbReference type="ARBA" id="ARBA00022786"/>
    </source>
</evidence>
<dbReference type="Gene3D" id="3.30.2230.10">
    <property type="entry name" value="DUSP-like"/>
    <property type="match status" value="1"/>
</dbReference>
<feature type="region of interest" description="Disordered" evidence="8">
    <location>
        <begin position="1"/>
        <end position="103"/>
    </location>
</feature>
<dbReference type="GeneID" id="87808293"/>
<evidence type="ECO:0000313" key="10">
    <source>
        <dbReference type="EMBL" id="WOO81541.1"/>
    </source>
</evidence>
<sequence>MPAAQNGSLAPPTTLKRPRTDPPSPSSSSSPKRAASEDPVSFLDTSLPPSQAPPLHPSSPLSRMDVEDEHESAGEWVSRTGRVSLNENEHPDTDADMADATAAGPPDLRSTRELYNTVMAALPPPFTPWAMFHLLPSSFFSALQRHAMGDGGEPVPPLSLESLLPPGETAIEVTELSRPGGRGTLRPSKTNLWRIRAGLVEDEDFVFLASEGWNAIVDFYSYPSDHPTLPRLCLPSGRVEIAPNVYKLHLVAAATTSIPVPPAYPHPPLLITAPSNTTLQELMMFARNAFPGKVSVGSPLRLWVVDDAPNTLEIEAKELVTLGAREPASNQPSHRTTLADAGLADGDSIAVEVSVATAPGGKTQWVLAKDGTGKAIEKPVAAAAPAPLFSKPAHYAGNATSSGSSSSNNLLALATTGAAGKVQTRSQSRTRGSHGLVGLNNLGNTCFLASATQCLSNTNVLAEYFLSGVYREELNPDNPLGMHGQVAEAFGEVIENLHNSAPHSSFSPRRLKATCSRFAPQFAGYGQHDTQEFLAFLLDGLHEDLNRIKKKPYIEMPDWKPGGGDRELVEHGKICWDGYKKRNDSVIVDLFQGQLQSTLVCPECHKESITMDPFMYLTVPLPIAQTRTFKLTFFPKDTDRLPINVQLLIPVNASFSALKDKLGALVGAKGSNIVGYDFWKGMPYTWWNDSDPNSEAKDHDTVVFHEVGAPVVVNHKAAGTQPTDGSVTVPVYTFIRQEQPRSSFSRDPYPSEGSHYPLFITLSKTEATDPSAVRAAIMRAYSRIVKPETKAELWVSANSPHAKELDDDDDHVTDIYVDGAPRSSTESGRSSHREHLSPLAPLATLGSSTGDLPRTHSSVSVHSQSGRLVPRGDLFKVHVADASSADSHGSSMSLFKTTNKDPSIHNFYKGHAQGAHNLWSSLDKRRASKRPMLQRISSSISNLVGSSPNSDDEGEDAAPIPTLPVVRPGEAIFVEWKQEDFDDFFPGCNNGPVLFETETIVDPAIAKEAAKKREGRSITLDDCLDEFSKEETLGQDDLWYCPVCKKHQAATKKLDIYKAPDILVICLKRFGSSRQLRDKLDHLVQFPAEGLDLDERVGERRVTKTLNLTPEEAKNYGIEHSTEPYIYDLYAVDNHFGGLGGGHYTAFCQNKEDSNWYNFDDSRVSKTNVDAVQSRAAYLLFYQRRTERRIGGISRIKAEEASRAATPLPSAPESPVIAPSVPESAMVSSFNSAPGTPAQPSPVVSSSSTLDSDDDRPLGLSASGDLRSVGDKIGFGNTAWTATTTPAHRPSLPTPDSSDNDEFVPVTESSTGASAPVSIHLPSTTASGEASESGLGEEYHVVRESDASTSDAEMVSVPRSPQSE</sequence>
<dbReference type="EC" id="3.4.19.12" evidence="3"/>
<evidence type="ECO:0000256" key="2">
    <source>
        <dbReference type="ARBA" id="ARBA00009085"/>
    </source>
</evidence>
<keyword evidence="7" id="KW-0788">Thiol protease</keyword>
<dbReference type="Proteomes" id="UP000827549">
    <property type="component" value="Chromosome 3"/>
</dbReference>
<keyword evidence="5" id="KW-0833">Ubl conjugation pathway</keyword>
<evidence type="ECO:0000256" key="8">
    <source>
        <dbReference type="SAM" id="MobiDB-lite"/>
    </source>
</evidence>
<dbReference type="InterPro" id="IPR038765">
    <property type="entry name" value="Papain-like_cys_pep_sf"/>
</dbReference>
<dbReference type="SUPFAM" id="SSF54001">
    <property type="entry name" value="Cysteine proteinases"/>
    <property type="match status" value="1"/>
</dbReference>
<feature type="domain" description="Peptidase C19 ubiquitin carboxyl-terminal hydrolase" evidence="9">
    <location>
        <begin position="437"/>
        <end position="1182"/>
    </location>
</feature>
<evidence type="ECO:0000256" key="4">
    <source>
        <dbReference type="ARBA" id="ARBA00022670"/>
    </source>
</evidence>
<protein>
    <recommendedName>
        <fullName evidence="3">ubiquitinyl hydrolase 1</fullName>
        <ecNumber evidence="3">3.4.19.12</ecNumber>
    </recommendedName>
</protein>
<comment type="catalytic activity">
    <reaction evidence="1">
        <text>Thiol-dependent hydrolysis of ester, thioester, amide, peptide and isopeptide bonds formed by the C-terminal Gly of ubiquitin (a 76-residue protein attached to proteins as an intracellular targeting signal).</text>
        <dbReference type="EC" id="3.4.19.12"/>
    </reaction>
</comment>
<feature type="region of interest" description="Disordered" evidence="8">
    <location>
        <begin position="1280"/>
        <end position="1364"/>
    </location>
</feature>
<feature type="compositionally biased region" description="Polar residues" evidence="8">
    <location>
        <begin position="845"/>
        <end position="865"/>
    </location>
</feature>
<dbReference type="GO" id="GO:0006508">
    <property type="term" value="P:proteolysis"/>
    <property type="evidence" value="ECO:0007669"/>
    <property type="project" value="UniProtKB-KW"/>
</dbReference>
<dbReference type="RefSeq" id="XP_062627573.1">
    <property type="nucleotide sequence ID" value="XM_062771589.1"/>
</dbReference>
<accession>A0AAF0YBU1</accession>
<organism evidence="10 11">
    <name type="scientific">Vanrija pseudolonga</name>
    <dbReference type="NCBI Taxonomy" id="143232"/>
    <lineage>
        <taxon>Eukaryota</taxon>
        <taxon>Fungi</taxon>
        <taxon>Dikarya</taxon>
        <taxon>Basidiomycota</taxon>
        <taxon>Agaricomycotina</taxon>
        <taxon>Tremellomycetes</taxon>
        <taxon>Trichosporonales</taxon>
        <taxon>Trichosporonaceae</taxon>
        <taxon>Vanrija</taxon>
    </lineage>
</organism>
<evidence type="ECO:0000256" key="7">
    <source>
        <dbReference type="ARBA" id="ARBA00022807"/>
    </source>
</evidence>
<dbReference type="InterPro" id="IPR018200">
    <property type="entry name" value="USP_CS"/>
</dbReference>
<dbReference type="InterPro" id="IPR050185">
    <property type="entry name" value="Ub_carboxyl-term_hydrolase"/>
</dbReference>
<dbReference type="GO" id="GO:0016579">
    <property type="term" value="P:protein deubiquitination"/>
    <property type="evidence" value="ECO:0007669"/>
    <property type="project" value="InterPro"/>
</dbReference>
<feature type="compositionally biased region" description="Low complexity" evidence="8">
    <location>
        <begin position="938"/>
        <end position="949"/>
    </location>
</feature>
<dbReference type="Pfam" id="PF00443">
    <property type="entry name" value="UCH"/>
    <property type="match status" value="1"/>
</dbReference>
<gene>
    <name evidence="10" type="primary">Usp4</name>
    <name evidence="10" type="ORF">LOC62_03G005062</name>
</gene>
<dbReference type="InterPro" id="IPR035927">
    <property type="entry name" value="DUSP-like_sf"/>
</dbReference>
<dbReference type="EMBL" id="CP086716">
    <property type="protein sequence ID" value="WOO81541.1"/>
    <property type="molecule type" value="Genomic_DNA"/>
</dbReference>